<comment type="caution">
    <text evidence="2">The sequence shown here is derived from an EMBL/GenBank/DDBJ whole genome shotgun (WGS) entry which is preliminary data.</text>
</comment>
<proteinExistence type="predicted"/>
<dbReference type="Proteomes" id="UP001437256">
    <property type="component" value="Unassembled WGS sequence"/>
</dbReference>
<feature type="compositionally biased region" description="Low complexity" evidence="1">
    <location>
        <begin position="153"/>
        <end position="167"/>
    </location>
</feature>
<evidence type="ECO:0000313" key="3">
    <source>
        <dbReference type="Proteomes" id="UP001437256"/>
    </source>
</evidence>
<accession>A0ABR3ADS7</accession>
<protein>
    <submittedName>
        <fullName evidence="2">Uncharacterized protein</fullName>
    </submittedName>
</protein>
<organism evidence="2 3">
    <name type="scientific">Marasmius tenuissimus</name>
    <dbReference type="NCBI Taxonomy" id="585030"/>
    <lineage>
        <taxon>Eukaryota</taxon>
        <taxon>Fungi</taxon>
        <taxon>Dikarya</taxon>
        <taxon>Basidiomycota</taxon>
        <taxon>Agaricomycotina</taxon>
        <taxon>Agaricomycetes</taxon>
        <taxon>Agaricomycetidae</taxon>
        <taxon>Agaricales</taxon>
        <taxon>Marasmiineae</taxon>
        <taxon>Marasmiaceae</taxon>
        <taxon>Marasmius</taxon>
    </lineage>
</organism>
<feature type="compositionally biased region" description="Basic and acidic residues" evidence="1">
    <location>
        <begin position="190"/>
        <end position="200"/>
    </location>
</feature>
<reference evidence="2 3" key="1">
    <citation type="submission" date="2024-05" db="EMBL/GenBank/DDBJ databases">
        <title>A draft genome resource for the thread blight pathogen Marasmius tenuissimus strain MS-2.</title>
        <authorList>
            <person name="Yulfo-Soto G.E."/>
            <person name="Baruah I.K."/>
            <person name="Amoako-Attah I."/>
            <person name="Bukari Y."/>
            <person name="Meinhardt L.W."/>
            <person name="Bailey B.A."/>
            <person name="Cohen S.P."/>
        </authorList>
    </citation>
    <scope>NUCLEOTIDE SEQUENCE [LARGE SCALE GENOMIC DNA]</scope>
    <source>
        <strain evidence="2 3">MS-2</strain>
    </source>
</reference>
<feature type="compositionally biased region" description="Polar residues" evidence="1">
    <location>
        <begin position="201"/>
        <end position="212"/>
    </location>
</feature>
<keyword evidence="3" id="KW-1185">Reference proteome</keyword>
<feature type="compositionally biased region" description="Low complexity" evidence="1">
    <location>
        <begin position="121"/>
        <end position="130"/>
    </location>
</feature>
<sequence length="220" mass="23741">MADSDPATKKFQTSFPMLLGLTPQLAALHNSRTLKHHSETAGDTPFDVCSQCGAFLYCQTHFGNEACQSTTRLLRTKSAQAGKQRASRVVQNTCGNCGWLTKRVVESGNAALFPRRKRGRTSTTRTSLTSPDVKPTILPPVNQRDDQIASSIPSGPKPSSQESSSTAPAPPPQASRSRSKKKSGLQEMLARNREKEEKQRQSASAQKGQNSGLAAFLSGL</sequence>
<evidence type="ECO:0000313" key="2">
    <source>
        <dbReference type="EMBL" id="KAL0070707.1"/>
    </source>
</evidence>
<feature type="region of interest" description="Disordered" evidence="1">
    <location>
        <begin position="113"/>
        <end position="220"/>
    </location>
</feature>
<evidence type="ECO:0000256" key="1">
    <source>
        <dbReference type="SAM" id="MobiDB-lite"/>
    </source>
</evidence>
<gene>
    <name evidence="2" type="ORF">AAF712_001928</name>
</gene>
<name>A0ABR3ADS7_9AGAR</name>
<dbReference type="EMBL" id="JBBXMP010000005">
    <property type="protein sequence ID" value="KAL0070707.1"/>
    <property type="molecule type" value="Genomic_DNA"/>
</dbReference>